<sequence>MSPHVPAMEQPIEMKDKAACEKFIARTREVYEKADDNFRWQLECKKNKKRKKS</sequence>
<name>A0A0F9KQ66_9ZZZZ</name>
<dbReference type="EMBL" id="LAZR01007625">
    <property type="protein sequence ID" value="KKM84038.1"/>
    <property type="molecule type" value="Genomic_DNA"/>
</dbReference>
<proteinExistence type="predicted"/>
<protein>
    <submittedName>
        <fullName evidence="1">Uncharacterized protein</fullName>
    </submittedName>
</protein>
<organism evidence="1">
    <name type="scientific">marine sediment metagenome</name>
    <dbReference type="NCBI Taxonomy" id="412755"/>
    <lineage>
        <taxon>unclassified sequences</taxon>
        <taxon>metagenomes</taxon>
        <taxon>ecological metagenomes</taxon>
    </lineage>
</organism>
<gene>
    <name evidence="1" type="ORF">LCGC14_1303310</name>
</gene>
<comment type="caution">
    <text evidence="1">The sequence shown here is derived from an EMBL/GenBank/DDBJ whole genome shotgun (WGS) entry which is preliminary data.</text>
</comment>
<reference evidence="1" key="1">
    <citation type="journal article" date="2015" name="Nature">
        <title>Complex archaea that bridge the gap between prokaryotes and eukaryotes.</title>
        <authorList>
            <person name="Spang A."/>
            <person name="Saw J.H."/>
            <person name="Jorgensen S.L."/>
            <person name="Zaremba-Niedzwiedzka K."/>
            <person name="Martijn J."/>
            <person name="Lind A.E."/>
            <person name="van Eijk R."/>
            <person name="Schleper C."/>
            <person name="Guy L."/>
            <person name="Ettema T.J."/>
        </authorList>
    </citation>
    <scope>NUCLEOTIDE SEQUENCE</scope>
</reference>
<dbReference type="AlphaFoldDB" id="A0A0F9KQ66"/>
<evidence type="ECO:0000313" key="1">
    <source>
        <dbReference type="EMBL" id="KKM84038.1"/>
    </source>
</evidence>
<accession>A0A0F9KQ66</accession>